<dbReference type="STRING" id="535722.E4UY97"/>
<feature type="region of interest" description="Disordered" evidence="9">
    <location>
        <begin position="207"/>
        <end position="249"/>
    </location>
</feature>
<feature type="region of interest" description="Disordered" evidence="9">
    <location>
        <begin position="1"/>
        <end position="87"/>
    </location>
</feature>
<keyword evidence="7" id="KW-0539">Nucleus</keyword>
<feature type="compositionally biased region" description="Basic and acidic residues" evidence="9">
    <location>
        <begin position="468"/>
        <end position="479"/>
    </location>
</feature>
<gene>
    <name evidence="11" type="ORF">MGYG_05063</name>
</gene>
<dbReference type="GO" id="GO:0006357">
    <property type="term" value="P:regulation of transcription by RNA polymerase II"/>
    <property type="evidence" value="ECO:0007669"/>
    <property type="project" value="TreeGrafter"/>
</dbReference>
<keyword evidence="4" id="KW-0862">Zinc</keyword>
<evidence type="ECO:0000256" key="3">
    <source>
        <dbReference type="ARBA" id="ARBA00022771"/>
    </source>
</evidence>
<dbReference type="RefSeq" id="XP_003172471.1">
    <property type="nucleotide sequence ID" value="XM_003172423.1"/>
</dbReference>
<dbReference type="SMART" id="SM00355">
    <property type="entry name" value="ZnF_C2H2"/>
    <property type="match status" value="2"/>
</dbReference>
<feature type="region of interest" description="Disordered" evidence="9">
    <location>
        <begin position="448"/>
        <end position="479"/>
    </location>
</feature>
<evidence type="ECO:0000313" key="12">
    <source>
        <dbReference type="Proteomes" id="UP000002669"/>
    </source>
</evidence>
<dbReference type="OrthoDB" id="6077919at2759"/>
<dbReference type="VEuPathDB" id="FungiDB:MGYG_05063"/>
<feature type="compositionally biased region" description="Polar residues" evidence="9">
    <location>
        <begin position="46"/>
        <end position="73"/>
    </location>
</feature>
<comment type="subcellular location">
    <subcellularLocation>
        <location evidence="1">Nucleus</location>
    </subcellularLocation>
</comment>
<reference evidence="12" key="1">
    <citation type="journal article" date="2012" name="MBio">
        <title>Comparative genome analysis of Trichophyton rubrum and related dermatophytes reveals candidate genes involved in infection.</title>
        <authorList>
            <person name="Martinez D.A."/>
            <person name="Oliver B.G."/>
            <person name="Graeser Y."/>
            <person name="Goldberg J.M."/>
            <person name="Li W."/>
            <person name="Martinez-Rossi N.M."/>
            <person name="Monod M."/>
            <person name="Shelest E."/>
            <person name="Barton R.C."/>
            <person name="Birch E."/>
            <person name="Brakhage A.A."/>
            <person name="Chen Z."/>
            <person name="Gurr S.J."/>
            <person name="Heiman D."/>
            <person name="Heitman J."/>
            <person name="Kosti I."/>
            <person name="Rossi A."/>
            <person name="Saif S."/>
            <person name="Samalova M."/>
            <person name="Saunders C.W."/>
            <person name="Shea T."/>
            <person name="Summerbell R.C."/>
            <person name="Xu J."/>
            <person name="Young S."/>
            <person name="Zeng Q."/>
            <person name="Birren B.W."/>
            <person name="Cuomo C.A."/>
            <person name="White T.C."/>
        </authorList>
    </citation>
    <scope>NUCLEOTIDE SEQUENCE [LARGE SCALE GENOMIC DNA]</scope>
    <source>
        <strain evidence="12">ATCC MYA-4604 / CBS 118893</strain>
    </source>
</reference>
<feature type="domain" description="C2H2-type" evidence="10">
    <location>
        <begin position="277"/>
        <end position="307"/>
    </location>
</feature>
<feature type="compositionally biased region" description="Polar residues" evidence="9">
    <location>
        <begin position="20"/>
        <end position="38"/>
    </location>
</feature>
<evidence type="ECO:0000256" key="7">
    <source>
        <dbReference type="ARBA" id="ARBA00023242"/>
    </source>
</evidence>
<evidence type="ECO:0000256" key="4">
    <source>
        <dbReference type="ARBA" id="ARBA00022833"/>
    </source>
</evidence>
<dbReference type="GO" id="GO:0005634">
    <property type="term" value="C:nucleus"/>
    <property type="evidence" value="ECO:0007669"/>
    <property type="project" value="UniProtKB-SubCell"/>
</dbReference>
<dbReference type="Gene3D" id="3.30.160.60">
    <property type="entry name" value="Classic Zinc Finger"/>
    <property type="match status" value="1"/>
</dbReference>
<dbReference type="PROSITE" id="PS50157">
    <property type="entry name" value="ZINC_FINGER_C2H2_2"/>
    <property type="match status" value="1"/>
</dbReference>
<dbReference type="InterPro" id="IPR036236">
    <property type="entry name" value="Znf_C2H2_sf"/>
</dbReference>
<keyword evidence="12" id="KW-1185">Reference proteome</keyword>
<evidence type="ECO:0000259" key="10">
    <source>
        <dbReference type="PROSITE" id="PS50157"/>
    </source>
</evidence>
<proteinExistence type="predicted"/>
<keyword evidence="2" id="KW-0479">Metal-binding</keyword>
<dbReference type="HOGENOM" id="CLU_570582_0_0_1"/>
<dbReference type="EMBL" id="DS989825">
    <property type="protein sequence ID" value="EFR02060.1"/>
    <property type="molecule type" value="Genomic_DNA"/>
</dbReference>
<dbReference type="PANTHER" id="PTHR46179:SF13">
    <property type="entry name" value="C2H2-TYPE DOMAIN-CONTAINING PROTEIN"/>
    <property type="match status" value="1"/>
</dbReference>
<dbReference type="PANTHER" id="PTHR46179">
    <property type="entry name" value="ZINC FINGER PROTEIN"/>
    <property type="match status" value="1"/>
</dbReference>
<evidence type="ECO:0000256" key="1">
    <source>
        <dbReference type="ARBA" id="ARBA00004123"/>
    </source>
</evidence>
<dbReference type="GeneID" id="10027741"/>
<keyword evidence="3 8" id="KW-0863">Zinc-finger</keyword>
<evidence type="ECO:0000256" key="2">
    <source>
        <dbReference type="ARBA" id="ARBA00022723"/>
    </source>
</evidence>
<dbReference type="SUPFAM" id="SSF57667">
    <property type="entry name" value="beta-beta-alpha zinc fingers"/>
    <property type="match status" value="1"/>
</dbReference>
<evidence type="ECO:0000256" key="6">
    <source>
        <dbReference type="ARBA" id="ARBA00023163"/>
    </source>
</evidence>
<feature type="non-terminal residue" evidence="11">
    <location>
        <position position="479"/>
    </location>
</feature>
<dbReference type="InterPro" id="IPR013087">
    <property type="entry name" value="Znf_C2H2_type"/>
</dbReference>
<organism evidence="12">
    <name type="scientific">Arthroderma gypseum (strain ATCC MYA-4604 / CBS 118893)</name>
    <name type="common">Microsporum gypseum</name>
    <dbReference type="NCBI Taxonomy" id="535722"/>
    <lineage>
        <taxon>Eukaryota</taxon>
        <taxon>Fungi</taxon>
        <taxon>Dikarya</taxon>
        <taxon>Ascomycota</taxon>
        <taxon>Pezizomycotina</taxon>
        <taxon>Eurotiomycetes</taxon>
        <taxon>Eurotiomycetidae</taxon>
        <taxon>Onygenales</taxon>
        <taxon>Arthrodermataceae</taxon>
        <taxon>Nannizzia</taxon>
    </lineage>
</organism>
<protein>
    <recommendedName>
        <fullName evidence="10">C2H2-type domain-containing protein</fullName>
    </recommendedName>
</protein>
<dbReference type="InParanoid" id="E4UY97"/>
<evidence type="ECO:0000313" key="11">
    <source>
        <dbReference type="EMBL" id="EFR02060.1"/>
    </source>
</evidence>
<evidence type="ECO:0000256" key="8">
    <source>
        <dbReference type="PROSITE-ProRule" id="PRU00042"/>
    </source>
</evidence>
<accession>E4UY97</accession>
<name>E4UY97_ARTGP</name>
<evidence type="ECO:0000256" key="5">
    <source>
        <dbReference type="ARBA" id="ARBA00023015"/>
    </source>
</evidence>
<dbReference type="Proteomes" id="UP000002669">
    <property type="component" value="Unassembled WGS sequence"/>
</dbReference>
<keyword evidence="6" id="KW-0804">Transcription</keyword>
<dbReference type="GO" id="GO:0008270">
    <property type="term" value="F:zinc ion binding"/>
    <property type="evidence" value="ECO:0007669"/>
    <property type="project" value="UniProtKB-KW"/>
</dbReference>
<dbReference type="AlphaFoldDB" id="E4UY97"/>
<dbReference type="eggNOG" id="ENOG502S2SN">
    <property type="taxonomic scope" value="Eukaryota"/>
</dbReference>
<feature type="compositionally biased region" description="Polar residues" evidence="9">
    <location>
        <begin position="1"/>
        <end position="10"/>
    </location>
</feature>
<dbReference type="InterPro" id="IPR051061">
    <property type="entry name" value="Zinc_finger_trans_reg"/>
</dbReference>
<evidence type="ECO:0000256" key="9">
    <source>
        <dbReference type="SAM" id="MobiDB-lite"/>
    </source>
</evidence>
<keyword evidence="5" id="KW-0805">Transcription regulation</keyword>
<sequence>MLPNSQSFLNTFPPPPGASSPIQTSQDTDRSLSASQFEALQGIGQDENSIQQPQLSYPLSVSFSGQESNTQPATPLHPPTGEAQPLYGQGQNLVVSPDFSPWHNGTNISPISVPENRPWNYFSRQHNPHGSYVTHADIVQQSHTNGLQYQHPPPLTATPCPAGPTGGTELRARSLSDSGYMSRFSFGTPGNISFQGIIPNIPQSPQTVSFNGLAHPGYSPSAQYSPEASPLPGEQTPQPRTRRKRKERKVSCTHCTWEGRCASELKKHIQQKHTKPYVCNVNGCTTNFGSSSDLRRHQLSRHPSDRTPSYKCFATKKKSCLESSHIFNRRDNFKTHLEKTHGLTEKEIEEHFMLSNKWLFGLRGGSMAQNEVSLQPSVQVDIPADYNPTEEAMALEESLDMARGIKNDMDGFIDDFFKQSGGLNPPGITGSMSYPGPNITPGDLSITLAGENFPGNSNQQPQYFPRCENSDEREQSLRA</sequence>
<dbReference type="PROSITE" id="PS00028">
    <property type="entry name" value="ZINC_FINGER_C2H2_1"/>
    <property type="match status" value="1"/>
</dbReference>